<reference evidence="1 2" key="1">
    <citation type="journal article" date="2018" name="Aquat. Microb. Ecol.">
        <title>Gammaproteobacterial methanotrophs dominate.</title>
        <authorList>
            <person name="Rissanen A.J."/>
            <person name="Saarenheimo J."/>
            <person name="Tiirola M."/>
            <person name="Peura S."/>
            <person name="Aalto S.L."/>
            <person name="Karvinen A."/>
            <person name="Nykanen H."/>
        </authorList>
    </citation>
    <scope>NUCLEOTIDE SEQUENCE [LARGE SCALE GENOMIC DNA]</scope>
    <source>
        <strain evidence="1">AMbin10</strain>
    </source>
</reference>
<proteinExistence type="predicted"/>
<protein>
    <submittedName>
        <fullName evidence="1">Uncharacterized protein</fullName>
    </submittedName>
</protein>
<dbReference type="AlphaFoldDB" id="A0A2W4R915"/>
<dbReference type="EMBL" id="QJPH01000284">
    <property type="protein sequence ID" value="PZN80402.1"/>
    <property type="molecule type" value="Genomic_DNA"/>
</dbReference>
<evidence type="ECO:0000313" key="2">
    <source>
        <dbReference type="Proteomes" id="UP000249396"/>
    </source>
</evidence>
<sequence>MMHASKAKRFEFSASSSMSGEDGKRKSLFSKMLLITVALLGVACSQIHTKTPEGKPVVMDQEEFAAYVEHVFRHHNTVVNELLFATPSGLEASDDPVAKAEVKMDRACQPLNDTALASATGLSPDYWTKMKLADAVPECEAATRILEKLFPQEHK</sequence>
<accession>A0A2W4R915</accession>
<name>A0A2W4R915_9GAMM</name>
<gene>
    <name evidence="1" type="ORF">DM484_10005</name>
</gene>
<evidence type="ECO:0000313" key="1">
    <source>
        <dbReference type="EMBL" id="PZN80402.1"/>
    </source>
</evidence>
<dbReference type="Proteomes" id="UP000249396">
    <property type="component" value="Unassembled WGS sequence"/>
</dbReference>
<comment type="caution">
    <text evidence="1">The sequence shown here is derived from an EMBL/GenBank/DDBJ whole genome shotgun (WGS) entry which is preliminary data.</text>
</comment>
<organism evidence="1 2">
    <name type="scientific">Candidatus Methylumidiphilus alinenensis</name>
    <dbReference type="NCBI Taxonomy" id="2202197"/>
    <lineage>
        <taxon>Bacteria</taxon>
        <taxon>Pseudomonadati</taxon>
        <taxon>Pseudomonadota</taxon>
        <taxon>Gammaproteobacteria</taxon>
        <taxon>Methylococcales</taxon>
        <taxon>Candidatus Methylumidiphilus</taxon>
    </lineage>
</organism>